<dbReference type="Gene3D" id="2.30.29.30">
    <property type="entry name" value="Pleckstrin-homology domain (PH domain)/Phosphotyrosine-binding domain (PTB)"/>
    <property type="match status" value="1"/>
</dbReference>
<dbReference type="Gene3D" id="2.30.30.40">
    <property type="entry name" value="SH3 Domains"/>
    <property type="match status" value="1"/>
</dbReference>
<dbReference type="GO" id="GO:0048468">
    <property type="term" value="P:cell development"/>
    <property type="evidence" value="ECO:0007669"/>
    <property type="project" value="UniProtKB-ARBA"/>
</dbReference>
<dbReference type="SUPFAM" id="SSF55550">
    <property type="entry name" value="SH2 domain"/>
    <property type="match status" value="2"/>
</dbReference>
<evidence type="ECO:0000256" key="5">
    <source>
        <dbReference type="ARBA" id="ARBA00022801"/>
    </source>
</evidence>
<keyword evidence="6" id="KW-0106">Calcium</keyword>
<dbReference type="InterPro" id="IPR035023">
    <property type="entry name" value="PLC-gamma_C-SH2"/>
</dbReference>
<keyword evidence="3 13" id="KW-0728">SH3 domain</keyword>
<keyword evidence="21" id="KW-1185">Reference proteome</keyword>
<dbReference type="Gene3D" id="1.10.238.10">
    <property type="entry name" value="EF-hand"/>
    <property type="match status" value="2"/>
</dbReference>
<evidence type="ECO:0000256" key="1">
    <source>
        <dbReference type="ARBA" id="ARBA00001913"/>
    </source>
</evidence>
<dbReference type="InterPro" id="IPR017946">
    <property type="entry name" value="PLC-like_Pdiesterase_TIM-brl"/>
</dbReference>
<accession>A0A8B8G108</accession>
<dbReference type="SMART" id="SM00252">
    <property type="entry name" value="SH2"/>
    <property type="match status" value="2"/>
</dbReference>
<evidence type="ECO:0000259" key="19">
    <source>
        <dbReference type="PROSITE" id="PS50008"/>
    </source>
</evidence>
<dbReference type="Gene3D" id="3.20.20.190">
    <property type="entry name" value="Phosphatidylinositol (PI) phosphodiesterase"/>
    <property type="match status" value="2"/>
</dbReference>
<evidence type="ECO:0000259" key="15">
    <source>
        <dbReference type="PROSITE" id="PS50001"/>
    </source>
</evidence>
<evidence type="ECO:0000256" key="13">
    <source>
        <dbReference type="PROSITE-ProRule" id="PRU00192"/>
    </source>
</evidence>
<feature type="domain" description="SH3" evidence="16">
    <location>
        <begin position="779"/>
        <end position="839"/>
    </location>
</feature>
<evidence type="ECO:0000259" key="18">
    <source>
        <dbReference type="PROSITE" id="PS50004"/>
    </source>
</evidence>
<evidence type="ECO:0000313" key="21">
    <source>
        <dbReference type="Proteomes" id="UP000694846"/>
    </source>
</evidence>
<dbReference type="CDD" id="cd11825">
    <property type="entry name" value="SH3_PLCgamma"/>
    <property type="match status" value="1"/>
</dbReference>
<dbReference type="RefSeq" id="XP_025416924.1">
    <property type="nucleotide sequence ID" value="XM_025561139.1"/>
</dbReference>
<dbReference type="SMART" id="SM00149">
    <property type="entry name" value="PLCYc"/>
    <property type="match status" value="1"/>
</dbReference>
<dbReference type="CDD" id="cd13362">
    <property type="entry name" value="PH_PLC_gamma"/>
    <property type="match status" value="1"/>
</dbReference>
<dbReference type="Pfam" id="PF23329">
    <property type="entry name" value="EF_HAND_1_PLCG"/>
    <property type="match status" value="1"/>
</dbReference>
<dbReference type="Pfam" id="PF00017">
    <property type="entry name" value="SH2"/>
    <property type="match status" value="2"/>
</dbReference>
<dbReference type="GO" id="GO:0009653">
    <property type="term" value="P:anatomical structure morphogenesis"/>
    <property type="evidence" value="ECO:0007669"/>
    <property type="project" value="UniProtKB-ARBA"/>
</dbReference>
<dbReference type="GO" id="GO:0005509">
    <property type="term" value="F:calcium ion binding"/>
    <property type="evidence" value="ECO:0007669"/>
    <property type="project" value="InterPro"/>
</dbReference>
<name>A0A8B8G108_9HEMI</name>
<dbReference type="SUPFAM" id="SSF49562">
    <property type="entry name" value="C2 domain (Calcium/lipid-binding domain, CaLB)"/>
    <property type="match status" value="1"/>
</dbReference>
<sequence>MSCGKVSPTMLISEIDQIMIMLERGTIVTRFYLKKKPEKRTLRLRKETRQILWSRVNSTNVKKFEGSLDLKDVKEVRYGNNSKEFDRYPDEFKKFDASKCFVIFYGNDFKLKTLSVVALSEQECELWLRGLYHLVNDTVCAPYPLQVERWLRKEFYSMENSRETVTLKDIKIFLSRVHCKISTNKLRELFQEVDTRKRNELNFDEFVTLYDKLIYNPGLFNRCFSMYCSDDNDTFSVQDLTRFLNVEQESFCLEEELVAKHMKEYFKYCEKDLSDPLQFTATEFMDYLFSKQNEVWDQYYDNVFQDMTLPLSHYWIASSHNTYLTGDQVSSESSVEAYARCLRWGCRCIELDCWDGPDGLPIIYHGHTLTSRIKFLDVLKTIKEHAFVTSPYPVILSIEDNCSVPQQRNMASTMIEVFGEMLLTQPIDLNEIKMPSPEQLMNKFIIKHRRLPENVIGDQAVKIRHRDDSKEPNLRNAKKNGVLYLEDSIEKKWRPHFFSLFGTKLYYTDRWKMHVENEDEGDGGELEPNDLSSINRLREGIPNDELHFGEYWFHGKLARGRTEAEELLKQYQHYGTGTFLVRMSETYYGEYSLSFWHQGKVNHCRIFSNQRKFHLIEGTKFDSLYSLITYYRTNPLRLQESRVVLKEPVPQPLKHEGMIWYLPHVDRSRAEALLKRVPYKGAFLVRPCDNDKHIFAISFRAEKNIKHCRIKLEGRLYTIGLKQFESLVELIKYYEKNYLYNTIKLCFPVNEDIAQRNGNDIDDSSISSTPGYMDPSTALTKITVKAIFDYEGRRDDELSFCKHAVITNVVKQDCGWWRGDYGGKMQHWFPSNYVEEIQEAHQENFDRGSTESMFLGSSQKGSLDLTGALVEIGKLNQPNLEWKIKIQTSNACTPFVLGALLREEAEEWKNLIVETAHNASARETENKKMERELKIAKEISDLIIYCRSVDFCFEIGERGFVHNEMSSFNETKAEKLMCHQAENFFFRYHQVQFSRVYPKGQRIDSSNYLPIPLWNAGCQMAALNYQSPDKSMQLNQAKFRLNGACGYVLKPEYMTNKTEMSDISKVEEKLVVSICVIAGRHVGRPGRNGISNPFVCVEVYGTANDMGTKLSTRAIPDNGFNPFWNETTDFRIQNPALTFIRFVVNDEDMFGDANFIGQNTYPIISLRSGYRSIPLKNGYSEDIPLASILVHITIRSAEDLSSSESAVQSPSV</sequence>
<dbReference type="GO" id="GO:0032587">
    <property type="term" value="C:ruffle membrane"/>
    <property type="evidence" value="ECO:0007669"/>
    <property type="project" value="TreeGrafter"/>
</dbReference>
<dbReference type="InterPro" id="IPR036860">
    <property type="entry name" value="SH2_dom_sf"/>
</dbReference>
<dbReference type="Pfam" id="PF23583">
    <property type="entry name" value="EF_HAND_2_PLCG"/>
    <property type="match status" value="1"/>
</dbReference>
<dbReference type="PROSITE" id="PS50003">
    <property type="entry name" value="PH_DOMAIN"/>
    <property type="match status" value="1"/>
</dbReference>
<dbReference type="InterPro" id="IPR056586">
    <property type="entry name" value="EF-hand_PLCG1"/>
</dbReference>
<dbReference type="PROSITE" id="PS50008">
    <property type="entry name" value="PIPLC_Y_DOMAIN"/>
    <property type="match status" value="1"/>
</dbReference>
<feature type="domain" description="PI-PLC Y-box" evidence="19">
    <location>
        <begin position="939"/>
        <end position="1054"/>
    </location>
</feature>
<dbReference type="SMART" id="SM00148">
    <property type="entry name" value="PLCXc"/>
    <property type="match status" value="1"/>
</dbReference>
<dbReference type="SUPFAM" id="SSF51695">
    <property type="entry name" value="PLC-like phosphodiesterases"/>
    <property type="match status" value="1"/>
</dbReference>
<dbReference type="InterPro" id="IPR036028">
    <property type="entry name" value="SH3-like_dom_sf"/>
</dbReference>
<dbReference type="InterPro" id="IPR002048">
    <property type="entry name" value="EF_hand_dom"/>
</dbReference>
<evidence type="ECO:0000256" key="9">
    <source>
        <dbReference type="ARBA" id="ARBA00023098"/>
    </source>
</evidence>
<dbReference type="PROSITE" id="PS50002">
    <property type="entry name" value="SH3"/>
    <property type="match status" value="1"/>
</dbReference>
<dbReference type="GO" id="GO:0010634">
    <property type="term" value="P:positive regulation of epithelial cell migration"/>
    <property type="evidence" value="ECO:0007669"/>
    <property type="project" value="TreeGrafter"/>
</dbReference>
<dbReference type="GO" id="GO:0004435">
    <property type="term" value="F:phosphatidylinositol-4,5-bisphosphate phospholipase C activity"/>
    <property type="evidence" value="ECO:0007669"/>
    <property type="project" value="UniProtKB-EC"/>
</dbReference>
<keyword evidence="7 14" id="KW-0442">Lipid degradation</keyword>
<dbReference type="InterPro" id="IPR001711">
    <property type="entry name" value="PLipase_C_Pinositol-sp_Y"/>
</dbReference>
<dbReference type="EC" id="3.1.4.11" evidence="2 14"/>
<dbReference type="FunFam" id="3.30.505.10:FF:000011">
    <property type="entry name" value="1-phosphatidylinositol 4,5-bisphosphate phosphodiesterase gamma"/>
    <property type="match status" value="1"/>
</dbReference>
<dbReference type="GO" id="GO:0046488">
    <property type="term" value="P:phosphatidylinositol metabolic process"/>
    <property type="evidence" value="ECO:0007669"/>
    <property type="project" value="TreeGrafter"/>
</dbReference>
<evidence type="ECO:0000256" key="10">
    <source>
        <dbReference type="ARBA" id="ARBA00023224"/>
    </source>
</evidence>
<dbReference type="CDD" id="cd09932">
    <property type="entry name" value="SH2_C-SH2_PLC_gamma_like"/>
    <property type="match status" value="1"/>
</dbReference>
<keyword evidence="10" id="KW-0807">Transducer</keyword>
<dbReference type="Pfam" id="PF00168">
    <property type="entry name" value="C2"/>
    <property type="match status" value="1"/>
</dbReference>
<dbReference type="Pfam" id="PF16457">
    <property type="entry name" value="PH_12"/>
    <property type="match status" value="1"/>
</dbReference>
<evidence type="ECO:0000256" key="14">
    <source>
        <dbReference type="RuleBase" id="RU361133"/>
    </source>
</evidence>
<gene>
    <name evidence="22" type="primary">LOC112688111</name>
</gene>
<dbReference type="GeneID" id="112688111"/>
<keyword evidence="4" id="KW-0677">Repeat</keyword>
<evidence type="ECO:0000256" key="11">
    <source>
        <dbReference type="ARBA" id="ARBA00023674"/>
    </source>
</evidence>
<dbReference type="InterPro" id="IPR057061">
    <property type="entry name" value="PLCG_EF-hand_2"/>
</dbReference>
<keyword evidence="5 14" id="KW-0378">Hydrolase</keyword>
<dbReference type="CDD" id="cd08592">
    <property type="entry name" value="PI-PLCc_gamma"/>
    <property type="match status" value="1"/>
</dbReference>
<dbReference type="PROSITE" id="PS50007">
    <property type="entry name" value="PIPLC_X_DOMAIN"/>
    <property type="match status" value="1"/>
</dbReference>
<evidence type="ECO:0000256" key="12">
    <source>
        <dbReference type="PROSITE-ProRule" id="PRU00191"/>
    </source>
</evidence>
<keyword evidence="9 14" id="KW-0443">Lipid metabolism</keyword>
<dbReference type="Gene3D" id="2.60.40.150">
    <property type="entry name" value="C2 domain"/>
    <property type="match status" value="1"/>
</dbReference>
<organism evidence="21 22">
    <name type="scientific">Sipha flava</name>
    <name type="common">yellow sugarcane aphid</name>
    <dbReference type="NCBI Taxonomy" id="143950"/>
    <lineage>
        <taxon>Eukaryota</taxon>
        <taxon>Metazoa</taxon>
        <taxon>Ecdysozoa</taxon>
        <taxon>Arthropoda</taxon>
        <taxon>Hexapoda</taxon>
        <taxon>Insecta</taxon>
        <taxon>Pterygota</taxon>
        <taxon>Neoptera</taxon>
        <taxon>Paraneoptera</taxon>
        <taxon>Hemiptera</taxon>
        <taxon>Sternorrhyncha</taxon>
        <taxon>Aphidomorpha</taxon>
        <taxon>Aphidoidea</taxon>
        <taxon>Aphididae</taxon>
        <taxon>Sipha</taxon>
    </lineage>
</organism>
<evidence type="ECO:0000259" key="20">
    <source>
        <dbReference type="PROSITE" id="PS50222"/>
    </source>
</evidence>
<evidence type="ECO:0000256" key="4">
    <source>
        <dbReference type="ARBA" id="ARBA00022737"/>
    </source>
</evidence>
<feature type="domain" description="C2" evidence="18">
    <location>
        <begin position="1051"/>
        <end position="1177"/>
    </location>
</feature>
<evidence type="ECO:0000313" key="22">
    <source>
        <dbReference type="RefSeq" id="XP_025416924.1"/>
    </source>
</evidence>
<keyword evidence="8 12" id="KW-0727">SH2 domain</keyword>
<dbReference type="SUPFAM" id="SSF50729">
    <property type="entry name" value="PH domain-like"/>
    <property type="match status" value="1"/>
</dbReference>
<evidence type="ECO:0000259" key="17">
    <source>
        <dbReference type="PROSITE" id="PS50003"/>
    </source>
</evidence>
<dbReference type="InterPro" id="IPR001849">
    <property type="entry name" value="PH_domain"/>
</dbReference>
<dbReference type="PRINTS" id="PR00390">
    <property type="entry name" value="PHPHLIPASEC"/>
</dbReference>
<dbReference type="GO" id="GO:0016042">
    <property type="term" value="P:lipid catabolic process"/>
    <property type="evidence" value="ECO:0007669"/>
    <property type="project" value="UniProtKB-KW"/>
</dbReference>
<dbReference type="PANTHER" id="PTHR10336">
    <property type="entry name" value="PHOSPHOINOSITIDE-SPECIFIC PHOSPHOLIPASE C FAMILY PROTEIN"/>
    <property type="match status" value="1"/>
</dbReference>
<comment type="cofactor">
    <cofactor evidence="1">
        <name>Ca(2+)</name>
        <dbReference type="ChEBI" id="CHEBI:29108"/>
    </cofactor>
</comment>
<dbReference type="Pfam" id="PF00018">
    <property type="entry name" value="SH3_1"/>
    <property type="match status" value="1"/>
</dbReference>
<dbReference type="SMART" id="SM00326">
    <property type="entry name" value="SH3"/>
    <property type="match status" value="1"/>
</dbReference>
<dbReference type="CTD" id="32601"/>
<evidence type="ECO:0000256" key="8">
    <source>
        <dbReference type="ARBA" id="ARBA00022999"/>
    </source>
</evidence>
<dbReference type="FunFam" id="3.20.20.190:FF:000112">
    <property type="match status" value="1"/>
</dbReference>
<evidence type="ECO:0000256" key="7">
    <source>
        <dbReference type="ARBA" id="ARBA00022963"/>
    </source>
</evidence>
<dbReference type="GO" id="GO:0051209">
    <property type="term" value="P:release of sequestered calcium ion into cytosol"/>
    <property type="evidence" value="ECO:0007669"/>
    <property type="project" value="TreeGrafter"/>
</dbReference>
<dbReference type="PROSITE" id="PS50222">
    <property type="entry name" value="EF_HAND_2"/>
    <property type="match status" value="1"/>
</dbReference>
<feature type="domain" description="SH2" evidence="15">
    <location>
        <begin position="552"/>
        <end position="649"/>
    </location>
</feature>
<evidence type="ECO:0000256" key="3">
    <source>
        <dbReference type="ARBA" id="ARBA00022443"/>
    </source>
</evidence>
<dbReference type="PRINTS" id="PR00401">
    <property type="entry name" value="SH2DOMAIN"/>
</dbReference>
<dbReference type="FunFam" id="2.30.30.40:FF:000119">
    <property type="entry name" value="1-phosphatidylinositol 4,5-bisphosphate phosphodiesterase gamma"/>
    <property type="match status" value="1"/>
</dbReference>
<dbReference type="SMART" id="SM00233">
    <property type="entry name" value="PH"/>
    <property type="match status" value="2"/>
</dbReference>
<evidence type="ECO:0000259" key="16">
    <source>
        <dbReference type="PROSITE" id="PS50002"/>
    </source>
</evidence>
<dbReference type="Proteomes" id="UP000694846">
    <property type="component" value="Unplaced"/>
</dbReference>
<dbReference type="CDD" id="cd16201">
    <property type="entry name" value="EFh_PI-PLCgamma"/>
    <property type="match status" value="1"/>
</dbReference>
<dbReference type="AlphaFoldDB" id="A0A8B8G108"/>
<dbReference type="OrthoDB" id="269822at2759"/>
<dbReference type="InterPro" id="IPR011993">
    <property type="entry name" value="PH-like_dom_sf"/>
</dbReference>
<evidence type="ECO:0000256" key="2">
    <source>
        <dbReference type="ARBA" id="ARBA00012368"/>
    </source>
</evidence>
<dbReference type="InterPro" id="IPR001452">
    <property type="entry name" value="SH3_domain"/>
</dbReference>
<dbReference type="Pfam" id="PF00388">
    <property type="entry name" value="PI-PLC-X"/>
    <property type="match status" value="1"/>
</dbReference>
<dbReference type="PANTHER" id="PTHR10336:SF159">
    <property type="entry name" value="1-PHOSPHATIDYLINOSITOL 4,5-BISPHOSPHATE PHOSPHODIESTERASE GAMMA"/>
    <property type="match status" value="1"/>
</dbReference>
<dbReference type="InterPro" id="IPR001192">
    <property type="entry name" value="PI-PLC_fam"/>
</dbReference>
<dbReference type="InterPro" id="IPR000909">
    <property type="entry name" value="PLipase_C_PInositol-sp_X_dom"/>
</dbReference>
<dbReference type="InterPro" id="IPR035892">
    <property type="entry name" value="C2_domain_sf"/>
</dbReference>
<dbReference type="InterPro" id="IPR011992">
    <property type="entry name" value="EF-hand-dom_pair"/>
</dbReference>
<feature type="domain" description="PH" evidence="17">
    <location>
        <begin position="20"/>
        <end position="136"/>
    </location>
</feature>
<dbReference type="GO" id="GO:0048015">
    <property type="term" value="P:phosphatidylinositol-mediated signaling"/>
    <property type="evidence" value="ECO:0007669"/>
    <property type="project" value="TreeGrafter"/>
</dbReference>
<dbReference type="Pfam" id="PF00387">
    <property type="entry name" value="PI-PLC-Y"/>
    <property type="match status" value="1"/>
</dbReference>
<dbReference type="Gene3D" id="3.30.505.10">
    <property type="entry name" value="SH2 domain"/>
    <property type="match status" value="2"/>
</dbReference>
<dbReference type="SUPFAM" id="SSF47473">
    <property type="entry name" value="EF-hand"/>
    <property type="match status" value="1"/>
</dbReference>
<dbReference type="CDD" id="cd00275">
    <property type="entry name" value="C2_PLC_like"/>
    <property type="match status" value="1"/>
</dbReference>
<dbReference type="InterPro" id="IPR000008">
    <property type="entry name" value="C2_dom"/>
</dbReference>
<proteinExistence type="predicted"/>
<dbReference type="PROSITE" id="PS50004">
    <property type="entry name" value="C2"/>
    <property type="match status" value="1"/>
</dbReference>
<dbReference type="SMART" id="SM00239">
    <property type="entry name" value="C2"/>
    <property type="match status" value="1"/>
</dbReference>
<reference evidence="22" key="1">
    <citation type="submission" date="2025-08" db="UniProtKB">
        <authorList>
            <consortium name="RefSeq"/>
        </authorList>
    </citation>
    <scope>IDENTIFICATION</scope>
    <source>
        <tissue evidence="22">Whole body</tissue>
    </source>
</reference>
<dbReference type="InterPro" id="IPR000980">
    <property type="entry name" value="SH2"/>
</dbReference>
<evidence type="ECO:0000256" key="6">
    <source>
        <dbReference type="ARBA" id="ARBA00022837"/>
    </source>
</evidence>
<dbReference type="PROSITE" id="PS50001">
    <property type="entry name" value="SH2"/>
    <property type="match status" value="2"/>
</dbReference>
<dbReference type="SUPFAM" id="SSF50044">
    <property type="entry name" value="SH3-domain"/>
    <property type="match status" value="1"/>
</dbReference>
<feature type="domain" description="EF-hand" evidence="20">
    <location>
        <begin position="181"/>
        <end position="216"/>
    </location>
</feature>
<comment type="catalytic activity">
    <reaction evidence="11">
        <text>a 1,2-diacyl-sn-glycero-3-phospho-(1D-myo-inositol-4,5-bisphosphate) + H2O = 1D-myo-inositol 1,4,5-trisphosphate + a 1,2-diacyl-sn-glycerol + H(+)</text>
        <dbReference type="Rhea" id="RHEA:33179"/>
        <dbReference type="ChEBI" id="CHEBI:15377"/>
        <dbReference type="ChEBI" id="CHEBI:15378"/>
        <dbReference type="ChEBI" id="CHEBI:17815"/>
        <dbReference type="ChEBI" id="CHEBI:58456"/>
        <dbReference type="ChEBI" id="CHEBI:203600"/>
        <dbReference type="EC" id="3.1.4.11"/>
    </reaction>
    <physiologicalReaction direction="left-to-right" evidence="11">
        <dbReference type="Rhea" id="RHEA:33180"/>
    </physiologicalReaction>
</comment>
<protein>
    <recommendedName>
        <fullName evidence="2 14">Phosphoinositide phospholipase C</fullName>
        <ecNumber evidence="2 14">3.1.4.11</ecNumber>
    </recommendedName>
</protein>
<feature type="domain" description="SH2" evidence="15">
    <location>
        <begin position="660"/>
        <end position="749"/>
    </location>
</feature>